<accession>A0ABR1YTY9</accession>
<evidence type="ECO:0000256" key="7">
    <source>
        <dbReference type="ARBA" id="ARBA00022873"/>
    </source>
</evidence>
<dbReference type="EC" id="1.14.11.8" evidence="5"/>
<evidence type="ECO:0000256" key="15">
    <source>
        <dbReference type="ARBA" id="ARBA00049334"/>
    </source>
</evidence>
<dbReference type="InterPro" id="IPR042098">
    <property type="entry name" value="TauD-like_sf"/>
</dbReference>
<dbReference type="GO" id="GO:0051213">
    <property type="term" value="F:dioxygenase activity"/>
    <property type="evidence" value="ECO:0007669"/>
    <property type="project" value="UniProtKB-KW"/>
</dbReference>
<evidence type="ECO:0000256" key="10">
    <source>
        <dbReference type="ARBA" id="ARBA00023004"/>
    </source>
</evidence>
<feature type="domain" description="TauD/TfdA-like" evidence="17">
    <location>
        <begin position="207"/>
        <end position="447"/>
    </location>
</feature>
<evidence type="ECO:0000313" key="19">
    <source>
        <dbReference type="EMBL" id="KAK8238435.1"/>
    </source>
</evidence>
<dbReference type="InterPro" id="IPR012776">
    <property type="entry name" value="Trimethyllysine_dOase"/>
</dbReference>
<comment type="catalytic activity">
    <reaction evidence="15">
        <text>N(6),N(6),N(6)-trimethyl-L-lysine + 2-oxoglutarate + O2 = (3S)-3-hydroxy-N(6),N(6),N(6)-trimethyl-L-lysine + succinate + CO2</text>
        <dbReference type="Rhea" id="RHEA:14181"/>
        <dbReference type="ChEBI" id="CHEBI:15379"/>
        <dbReference type="ChEBI" id="CHEBI:16526"/>
        <dbReference type="ChEBI" id="CHEBI:16810"/>
        <dbReference type="ChEBI" id="CHEBI:30031"/>
        <dbReference type="ChEBI" id="CHEBI:58100"/>
        <dbReference type="ChEBI" id="CHEBI:141499"/>
        <dbReference type="EC" id="1.14.11.8"/>
    </reaction>
</comment>
<evidence type="ECO:0000256" key="13">
    <source>
        <dbReference type="ARBA" id="ARBA00032283"/>
    </source>
</evidence>
<gene>
    <name evidence="19" type="ORF">HDK90DRAFT_225536</name>
</gene>
<dbReference type="Pfam" id="PF06155">
    <property type="entry name" value="GBBH-like_N"/>
    <property type="match status" value="1"/>
</dbReference>
<keyword evidence="20" id="KW-1185">Reference proteome</keyword>
<evidence type="ECO:0000256" key="3">
    <source>
        <dbReference type="ARBA" id="ARBA00005022"/>
    </source>
</evidence>
<feature type="compositionally biased region" description="Basic residues" evidence="16">
    <location>
        <begin position="26"/>
        <end position="40"/>
    </location>
</feature>
<sequence>MLRSTVRFPVSGCQTTVASVRQLSSRCHHQKSKPKPKPAKPKPESQLKKEENINAYKSKASVSDILNSVPHAPAPEKAAVTNIKYVPNQDIKEPGGTLQFKALDRYGKHVDRALHAIWLRDHCQCPECVHPVTKQRQIDTFSIPKRLYILNAEVDESKGKVDVWFSDGHHTTYTMNQLIARISPAHDYRARNGPHEPILWGREIKKAPPVVDYKKVMTSDEGVRDWTYWIKRYGFCYVDGCPVTPEATQELLERIAFIRHTHYGGFWDFTADMASNDTAYTNLALGAHTDNTYFTDPARLQMFHLLSHEGGEGGESLLVDGFKVAMDLKKEAPRHYEILTRTKFYSHASGNEGISIFPQEPEPAFRQYGRHLYQIRWNNYDRDGLQPPVENWPLWYQSARTWDRMLKDPKNEYWEQLIPGRPLIFDNWRILHGRSAFTGQRRLCGGYINSDDFMARYRALNFPNKGIMPWMLEDGGEGTDA</sequence>
<evidence type="ECO:0000256" key="5">
    <source>
        <dbReference type="ARBA" id="ARBA00012267"/>
    </source>
</evidence>
<evidence type="ECO:0000256" key="9">
    <source>
        <dbReference type="ARBA" id="ARBA00023002"/>
    </source>
</evidence>
<dbReference type="CDD" id="cd00250">
    <property type="entry name" value="CAS_like"/>
    <property type="match status" value="1"/>
</dbReference>
<feature type="region of interest" description="Disordered" evidence="16">
    <location>
        <begin position="22"/>
        <end position="47"/>
    </location>
</feature>
<comment type="pathway">
    <text evidence="3">Amine and polyamine biosynthesis; carnitine biosynthesis.</text>
</comment>
<dbReference type="InterPro" id="IPR050411">
    <property type="entry name" value="AlphaKG_dependent_hydroxylases"/>
</dbReference>
<comment type="similarity">
    <text evidence="4">Belongs to the gamma-BBH/TMLD family.</text>
</comment>
<keyword evidence="7" id="KW-0124">Carnitine biosynthesis</keyword>
<dbReference type="NCBIfam" id="TIGR02410">
    <property type="entry name" value="carnitine_TMLD"/>
    <property type="match status" value="1"/>
</dbReference>
<dbReference type="InterPro" id="IPR010376">
    <property type="entry name" value="GBBH-like_N"/>
</dbReference>
<comment type="cofactor">
    <cofactor evidence="2">
        <name>L-ascorbate</name>
        <dbReference type="ChEBI" id="CHEBI:38290"/>
    </cofactor>
</comment>
<dbReference type="InterPro" id="IPR003819">
    <property type="entry name" value="TauD/TfdA-like"/>
</dbReference>
<dbReference type="SUPFAM" id="SSF51197">
    <property type="entry name" value="Clavaminate synthase-like"/>
    <property type="match status" value="1"/>
</dbReference>
<protein>
    <recommendedName>
        <fullName evidence="5">trimethyllysine dioxygenase</fullName>
        <ecNumber evidence="5">1.14.11.8</ecNumber>
    </recommendedName>
    <alternativeName>
        <fullName evidence="12">Epsilon-trimethyllysine 2-oxoglutarate dioxygenase</fullName>
    </alternativeName>
    <alternativeName>
        <fullName evidence="11">TML hydroxylase</fullName>
    </alternativeName>
    <alternativeName>
        <fullName evidence="13">TML-alpha-ketoglutarate dioxygenase</fullName>
    </alternativeName>
</protein>
<comment type="function">
    <text evidence="14">Converts trimethyllysine (TML) into hydroxytrimethyllysine (HTML).</text>
</comment>
<evidence type="ECO:0000256" key="4">
    <source>
        <dbReference type="ARBA" id="ARBA00008654"/>
    </source>
</evidence>
<evidence type="ECO:0000256" key="16">
    <source>
        <dbReference type="SAM" id="MobiDB-lite"/>
    </source>
</evidence>
<evidence type="ECO:0000256" key="14">
    <source>
        <dbReference type="ARBA" id="ARBA00046008"/>
    </source>
</evidence>
<keyword evidence="6" id="KW-0479">Metal-binding</keyword>
<dbReference type="EMBL" id="JBBWRZ010000004">
    <property type="protein sequence ID" value="KAK8238435.1"/>
    <property type="molecule type" value="Genomic_DNA"/>
</dbReference>
<keyword evidence="8 19" id="KW-0223">Dioxygenase</keyword>
<evidence type="ECO:0000313" key="20">
    <source>
        <dbReference type="Proteomes" id="UP001492380"/>
    </source>
</evidence>
<comment type="cofactor">
    <cofactor evidence="1">
        <name>Fe(2+)</name>
        <dbReference type="ChEBI" id="CHEBI:29033"/>
    </cofactor>
</comment>
<evidence type="ECO:0000256" key="2">
    <source>
        <dbReference type="ARBA" id="ARBA00001961"/>
    </source>
</evidence>
<evidence type="ECO:0000259" key="17">
    <source>
        <dbReference type="Pfam" id="PF02668"/>
    </source>
</evidence>
<evidence type="ECO:0000256" key="1">
    <source>
        <dbReference type="ARBA" id="ARBA00001954"/>
    </source>
</evidence>
<proteinExistence type="inferred from homology"/>
<dbReference type="PANTHER" id="PTHR10696:SF51">
    <property type="entry name" value="TRIMETHYLLYSINE DIOXYGENASE, MITOCHONDRIAL"/>
    <property type="match status" value="1"/>
</dbReference>
<dbReference type="Pfam" id="PF02668">
    <property type="entry name" value="TauD"/>
    <property type="match status" value="1"/>
</dbReference>
<keyword evidence="10" id="KW-0408">Iron</keyword>
<evidence type="ECO:0000256" key="11">
    <source>
        <dbReference type="ARBA" id="ARBA00030363"/>
    </source>
</evidence>
<organism evidence="19 20">
    <name type="scientific">Phyllosticta capitalensis</name>
    <dbReference type="NCBI Taxonomy" id="121624"/>
    <lineage>
        <taxon>Eukaryota</taxon>
        <taxon>Fungi</taxon>
        <taxon>Dikarya</taxon>
        <taxon>Ascomycota</taxon>
        <taxon>Pezizomycotina</taxon>
        <taxon>Dothideomycetes</taxon>
        <taxon>Dothideomycetes incertae sedis</taxon>
        <taxon>Botryosphaeriales</taxon>
        <taxon>Phyllostictaceae</taxon>
        <taxon>Phyllosticta</taxon>
    </lineage>
</organism>
<comment type="caution">
    <text evidence="19">The sequence shown here is derived from an EMBL/GenBank/DDBJ whole genome shotgun (WGS) entry which is preliminary data.</text>
</comment>
<dbReference type="PANTHER" id="PTHR10696">
    <property type="entry name" value="GAMMA-BUTYROBETAINE HYDROXYLASE-RELATED"/>
    <property type="match status" value="1"/>
</dbReference>
<dbReference type="Proteomes" id="UP001492380">
    <property type="component" value="Unassembled WGS sequence"/>
</dbReference>
<dbReference type="InterPro" id="IPR038492">
    <property type="entry name" value="GBBH-like_N_sf"/>
</dbReference>
<name>A0ABR1YTY9_9PEZI</name>
<dbReference type="Gene3D" id="3.30.2020.30">
    <property type="match status" value="1"/>
</dbReference>
<evidence type="ECO:0000256" key="8">
    <source>
        <dbReference type="ARBA" id="ARBA00022964"/>
    </source>
</evidence>
<dbReference type="Gene3D" id="3.60.130.10">
    <property type="entry name" value="Clavaminate synthase-like"/>
    <property type="match status" value="1"/>
</dbReference>
<evidence type="ECO:0000256" key="12">
    <source>
        <dbReference type="ARBA" id="ARBA00031778"/>
    </source>
</evidence>
<keyword evidence="9" id="KW-0560">Oxidoreductase</keyword>
<evidence type="ECO:0000259" key="18">
    <source>
        <dbReference type="Pfam" id="PF06155"/>
    </source>
</evidence>
<feature type="domain" description="Gamma-butyrobetaine hydroxylase-like N-terminal" evidence="18">
    <location>
        <begin position="112"/>
        <end position="178"/>
    </location>
</feature>
<evidence type="ECO:0000256" key="6">
    <source>
        <dbReference type="ARBA" id="ARBA00022723"/>
    </source>
</evidence>
<reference evidence="19 20" key="1">
    <citation type="submission" date="2024-04" db="EMBL/GenBank/DDBJ databases">
        <title>Phyllosticta paracitricarpa is synonymous to the EU quarantine fungus P. citricarpa based on phylogenomic analyses.</title>
        <authorList>
            <consortium name="Lawrence Berkeley National Laboratory"/>
            <person name="Van Ingen-Buijs V.A."/>
            <person name="Van Westerhoven A.C."/>
            <person name="Haridas S."/>
            <person name="Skiadas P."/>
            <person name="Martin F."/>
            <person name="Groenewald J.Z."/>
            <person name="Crous P.W."/>
            <person name="Seidl M.F."/>
        </authorList>
    </citation>
    <scope>NUCLEOTIDE SEQUENCE [LARGE SCALE GENOMIC DNA]</scope>
    <source>
        <strain evidence="19 20">CBS 123374</strain>
    </source>
</reference>